<sequence length="72" mass="8134">MQNDVTLEKVVRSGAEYIPPEDCFRIQCDSIEFIRQNVPQWSFVTYNGYNLREFGTSAVTEMAVAVANAIEA</sequence>
<evidence type="ECO:0000313" key="2">
    <source>
        <dbReference type="EMBL" id="GAG81197.1"/>
    </source>
</evidence>
<evidence type="ECO:0000259" key="1">
    <source>
        <dbReference type="Pfam" id="PF01642"/>
    </source>
</evidence>
<dbReference type="InterPro" id="IPR006099">
    <property type="entry name" value="MeMalonylCoA_mutase_a/b_cat"/>
</dbReference>
<feature type="domain" description="Methylmalonyl-CoA mutase alpha/beta chain catalytic" evidence="1">
    <location>
        <begin position="1"/>
        <end position="71"/>
    </location>
</feature>
<dbReference type="Gene3D" id="3.20.20.240">
    <property type="entry name" value="Methylmalonyl-CoA mutase"/>
    <property type="match status" value="1"/>
</dbReference>
<protein>
    <recommendedName>
        <fullName evidence="1">Methylmalonyl-CoA mutase alpha/beta chain catalytic domain-containing protein</fullName>
    </recommendedName>
</protein>
<dbReference type="SUPFAM" id="SSF51703">
    <property type="entry name" value="Cobalamin (vitamin B12)-dependent enzymes"/>
    <property type="match status" value="1"/>
</dbReference>
<reference evidence="2" key="1">
    <citation type="journal article" date="2014" name="Front. Microbiol.">
        <title>High frequency of phylogenetically diverse reductive dehalogenase-homologous genes in deep subseafloor sedimentary metagenomes.</title>
        <authorList>
            <person name="Kawai M."/>
            <person name="Futagami T."/>
            <person name="Toyoda A."/>
            <person name="Takaki Y."/>
            <person name="Nishi S."/>
            <person name="Hori S."/>
            <person name="Arai W."/>
            <person name="Tsubouchi T."/>
            <person name="Morono Y."/>
            <person name="Uchiyama I."/>
            <person name="Ito T."/>
            <person name="Fujiyama A."/>
            <person name="Inagaki F."/>
            <person name="Takami H."/>
        </authorList>
    </citation>
    <scope>NUCLEOTIDE SEQUENCE</scope>
    <source>
        <strain evidence="2">Expedition CK06-06</strain>
    </source>
</reference>
<gene>
    <name evidence="2" type="ORF">S01H4_33642</name>
</gene>
<dbReference type="EMBL" id="BART01017726">
    <property type="protein sequence ID" value="GAG81197.1"/>
    <property type="molecule type" value="Genomic_DNA"/>
</dbReference>
<dbReference type="InterPro" id="IPR016176">
    <property type="entry name" value="Cbl-dep_enz_cat"/>
</dbReference>
<dbReference type="Pfam" id="PF01642">
    <property type="entry name" value="MM_CoA_mutase"/>
    <property type="match status" value="1"/>
</dbReference>
<comment type="caution">
    <text evidence="2">The sequence shown here is derived from an EMBL/GenBank/DDBJ whole genome shotgun (WGS) entry which is preliminary data.</text>
</comment>
<dbReference type="GO" id="GO:0031419">
    <property type="term" value="F:cobalamin binding"/>
    <property type="evidence" value="ECO:0007669"/>
    <property type="project" value="InterPro"/>
</dbReference>
<organism evidence="2">
    <name type="scientific">marine sediment metagenome</name>
    <dbReference type="NCBI Taxonomy" id="412755"/>
    <lineage>
        <taxon>unclassified sequences</taxon>
        <taxon>metagenomes</taxon>
        <taxon>ecological metagenomes</taxon>
    </lineage>
</organism>
<proteinExistence type="predicted"/>
<dbReference type="AlphaFoldDB" id="X1BIZ1"/>
<name>X1BIZ1_9ZZZZ</name>
<dbReference type="GO" id="GO:0016866">
    <property type="term" value="F:intramolecular transferase activity"/>
    <property type="evidence" value="ECO:0007669"/>
    <property type="project" value="InterPro"/>
</dbReference>
<feature type="non-terminal residue" evidence="2">
    <location>
        <position position="72"/>
    </location>
</feature>
<accession>X1BIZ1</accession>